<dbReference type="PATRIC" id="fig|1265818.5.peg.3177"/>
<evidence type="ECO:0000256" key="1">
    <source>
        <dbReference type="ARBA" id="ARBA00022670"/>
    </source>
</evidence>
<evidence type="ECO:0000256" key="2">
    <source>
        <dbReference type="ARBA" id="ARBA00022801"/>
    </source>
</evidence>
<feature type="active site" description="Acyl-thioester intermediate" evidence="4">
    <location>
        <position position="196"/>
    </location>
</feature>
<keyword evidence="2" id="KW-0378">Hydrolase</keyword>
<keyword evidence="1" id="KW-0645">Protease</keyword>
<comment type="caution">
    <text evidence="6">The sequence shown here is derived from an EMBL/GenBank/DDBJ whole genome shotgun (WGS) entry which is preliminary data.</text>
</comment>
<dbReference type="Pfam" id="PF04203">
    <property type="entry name" value="Sortase"/>
    <property type="match status" value="1"/>
</dbReference>
<gene>
    <name evidence="6" type="ORF">MAQA_15731</name>
</gene>
<evidence type="ECO:0000256" key="4">
    <source>
        <dbReference type="PIRSR" id="PIRSR605754-1"/>
    </source>
</evidence>
<dbReference type="GO" id="GO:0008234">
    <property type="term" value="F:cysteine-type peptidase activity"/>
    <property type="evidence" value="ECO:0007669"/>
    <property type="project" value="UniProtKB-KW"/>
</dbReference>
<dbReference type="InterPro" id="IPR005754">
    <property type="entry name" value="Sortase"/>
</dbReference>
<name>W7B1M8_9LIST</name>
<proteinExistence type="predicted"/>
<dbReference type="InterPro" id="IPR023365">
    <property type="entry name" value="Sortase_dom-sf"/>
</dbReference>
<dbReference type="SUPFAM" id="SSF63817">
    <property type="entry name" value="Sortase"/>
    <property type="match status" value="1"/>
</dbReference>
<organism evidence="6 7">
    <name type="scientific">Listeria aquatica FSL S10-1188</name>
    <dbReference type="NCBI Taxonomy" id="1265818"/>
    <lineage>
        <taxon>Bacteria</taxon>
        <taxon>Bacillati</taxon>
        <taxon>Bacillota</taxon>
        <taxon>Bacilli</taxon>
        <taxon>Bacillales</taxon>
        <taxon>Listeriaceae</taxon>
        <taxon>Listeria</taxon>
    </lineage>
</organism>
<dbReference type="STRING" id="1265818.MAQA_15731"/>
<keyword evidence="7" id="KW-1185">Reference proteome</keyword>
<dbReference type="EMBL" id="AOCG01000022">
    <property type="protein sequence ID" value="EUJ16601.1"/>
    <property type="molecule type" value="Genomic_DNA"/>
</dbReference>
<dbReference type="AlphaFoldDB" id="W7B1M8"/>
<keyword evidence="3" id="KW-0788">Thiol protease</keyword>
<protein>
    <submittedName>
        <fullName evidence="6">Extracellular protein</fullName>
    </submittedName>
</protein>
<reference evidence="6 7" key="1">
    <citation type="journal article" date="2014" name="Int. J. Syst. Evol. Microbiol.">
        <title>Listeria floridensis sp. nov., Listeria aquatica sp. nov., Listeria cornellensis sp. nov., Listeria riparia sp. nov. and Listeria grandensis sp. nov., from agricultural and natural environments.</title>
        <authorList>
            <person name="den Bakker H.C."/>
            <person name="Warchocki S."/>
            <person name="Wright E.M."/>
            <person name="Allred A.F."/>
            <person name="Ahlstrom C."/>
            <person name="Manuel C.S."/>
            <person name="Stasiewicz M.J."/>
            <person name="Burrell A."/>
            <person name="Roof S."/>
            <person name="Strawn L."/>
            <person name="Fortes E.D."/>
            <person name="Nightingale K.K."/>
            <person name="Kephart D."/>
            <person name="Wiedmann M."/>
        </authorList>
    </citation>
    <scope>NUCLEOTIDE SEQUENCE [LARGE SCALE GENOMIC DNA]</scope>
    <source>
        <strain evidence="6 7">FSL S10-1188</strain>
    </source>
</reference>
<dbReference type="NCBIfam" id="TIGR01076">
    <property type="entry name" value="sortase_fam"/>
    <property type="match status" value="1"/>
</dbReference>
<dbReference type="Proteomes" id="UP000019246">
    <property type="component" value="Unassembled WGS sequence"/>
</dbReference>
<evidence type="ECO:0000313" key="7">
    <source>
        <dbReference type="Proteomes" id="UP000019246"/>
    </source>
</evidence>
<accession>W7B1M8</accession>
<evidence type="ECO:0000256" key="5">
    <source>
        <dbReference type="SAM" id="MobiDB-lite"/>
    </source>
</evidence>
<dbReference type="RefSeq" id="WP_052008624.1">
    <property type="nucleotide sequence ID" value="NZ_AOCG01000022.1"/>
</dbReference>
<feature type="active site" description="Proton donor/acceptor" evidence="4">
    <location>
        <position position="135"/>
    </location>
</feature>
<evidence type="ECO:0000313" key="6">
    <source>
        <dbReference type="EMBL" id="EUJ16601.1"/>
    </source>
</evidence>
<dbReference type="GO" id="GO:0006508">
    <property type="term" value="P:proteolysis"/>
    <property type="evidence" value="ECO:0007669"/>
    <property type="project" value="UniProtKB-KW"/>
</dbReference>
<dbReference type="InterPro" id="IPR042007">
    <property type="entry name" value="Sortase_A"/>
</dbReference>
<evidence type="ECO:0000256" key="3">
    <source>
        <dbReference type="ARBA" id="ARBA00022807"/>
    </source>
</evidence>
<dbReference type="OrthoDB" id="1648028at2"/>
<dbReference type="CDD" id="cd06165">
    <property type="entry name" value="Sortase_A"/>
    <property type="match status" value="1"/>
</dbReference>
<feature type="region of interest" description="Disordered" evidence="5">
    <location>
        <begin position="34"/>
        <end position="58"/>
    </location>
</feature>
<dbReference type="Gene3D" id="2.40.260.10">
    <property type="entry name" value="Sortase"/>
    <property type="match status" value="1"/>
</dbReference>
<sequence>MALFVTGISIFWSQHQNQVQENAAKHLTQSAEQVKKNSKKNQAQQMKNPNKVKPTPYDESDQVERLSWQDYLDFQNSADEKKILQQYAVGTIEIPSISLTLPIIEATTNSHLKAGATTFWKDQSLSKGNYVLLGHNMGRKGILFSDVPHLKKGNHIKIRTGAKLFTYHVTEIKKVNQKQTDVLEQSEKRQLTLITCDKRTSTENRIVIVAEPIH</sequence>